<evidence type="ECO:0000256" key="1">
    <source>
        <dbReference type="SAM" id="MobiDB-lite"/>
    </source>
</evidence>
<comment type="caution">
    <text evidence="2">The sequence shown here is derived from an EMBL/GenBank/DDBJ whole genome shotgun (WGS) entry which is preliminary data.</text>
</comment>
<dbReference type="Proteomes" id="UP001454036">
    <property type="component" value="Unassembled WGS sequence"/>
</dbReference>
<gene>
    <name evidence="2" type="ORF">LIER_10027</name>
</gene>
<protein>
    <submittedName>
        <fullName evidence="2">Uncharacterized protein</fullName>
    </submittedName>
</protein>
<sequence>MHQHETKIDDLPTFSLGLSQLEENEQDGGSEGEEIEKQPMKDDCVRTRHHDNPSKIFALAKIAKKKAEGKQERTQIRLSKTKVLKLIEEDVYRVYKLPRTTKKINLDDCSVASITKLRT</sequence>
<name>A0AAV3PHX1_LITER</name>
<feature type="compositionally biased region" description="Basic and acidic residues" evidence="1">
    <location>
        <begin position="35"/>
        <end position="49"/>
    </location>
</feature>
<feature type="compositionally biased region" description="Acidic residues" evidence="1">
    <location>
        <begin position="22"/>
        <end position="34"/>
    </location>
</feature>
<feature type="compositionally biased region" description="Basic and acidic residues" evidence="1">
    <location>
        <begin position="1"/>
        <end position="10"/>
    </location>
</feature>
<keyword evidence="3" id="KW-1185">Reference proteome</keyword>
<evidence type="ECO:0000313" key="2">
    <source>
        <dbReference type="EMBL" id="GAA0151274.1"/>
    </source>
</evidence>
<dbReference type="AlphaFoldDB" id="A0AAV3PHX1"/>
<reference evidence="2 3" key="1">
    <citation type="submission" date="2024-01" db="EMBL/GenBank/DDBJ databases">
        <title>The complete chloroplast genome sequence of Lithospermum erythrorhizon: insights into the phylogenetic relationship among Boraginaceae species and the maternal lineages of purple gromwells.</title>
        <authorList>
            <person name="Okada T."/>
            <person name="Watanabe K."/>
        </authorList>
    </citation>
    <scope>NUCLEOTIDE SEQUENCE [LARGE SCALE GENOMIC DNA]</scope>
</reference>
<dbReference type="EMBL" id="BAABME010001752">
    <property type="protein sequence ID" value="GAA0151274.1"/>
    <property type="molecule type" value="Genomic_DNA"/>
</dbReference>
<proteinExistence type="predicted"/>
<organism evidence="2 3">
    <name type="scientific">Lithospermum erythrorhizon</name>
    <name type="common">Purple gromwell</name>
    <name type="synonym">Lithospermum officinale var. erythrorhizon</name>
    <dbReference type="NCBI Taxonomy" id="34254"/>
    <lineage>
        <taxon>Eukaryota</taxon>
        <taxon>Viridiplantae</taxon>
        <taxon>Streptophyta</taxon>
        <taxon>Embryophyta</taxon>
        <taxon>Tracheophyta</taxon>
        <taxon>Spermatophyta</taxon>
        <taxon>Magnoliopsida</taxon>
        <taxon>eudicotyledons</taxon>
        <taxon>Gunneridae</taxon>
        <taxon>Pentapetalae</taxon>
        <taxon>asterids</taxon>
        <taxon>lamiids</taxon>
        <taxon>Boraginales</taxon>
        <taxon>Boraginaceae</taxon>
        <taxon>Boraginoideae</taxon>
        <taxon>Lithospermeae</taxon>
        <taxon>Lithospermum</taxon>
    </lineage>
</organism>
<accession>A0AAV3PHX1</accession>
<feature type="region of interest" description="Disordered" evidence="1">
    <location>
        <begin position="1"/>
        <end position="49"/>
    </location>
</feature>
<evidence type="ECO:0000313" key="3">
    <source>
        <dbReference type="Proteomes" id="UP001454036"/>
    </source>
</evidence>